<evidence type="ECO:0000256" key="1">
    <source>
        <dbReference type="SAM" id="MobiDB-lite"/>
    </source>
</evidence>
<accession>A0ABX1D473</accession>
<dbReference type="EMBL" id="JAAVJR010000012">
    <property type="protein sequence ID" value="NJW54137.1"/>
    <property type="molecule type" value="Genomic_DNA"/>
</dbReference>
<evidence type="ECO:0000313" key="3">
    <source>
        <dbReference type="EMBL" id="NJW54137.1"/>
    </source>
</evidence>
<sequence length="360" mass="42071">MKKFYLLLSFVLLGITAHAVPAHFNNFDRTNYRDAFIFVERGIEFAIFPDGQFDFFFNPTGNFNRIPPHRNYSFNSGYNYGPYVQYDDYGAVIQIENVPIYYDYYGRIIQAGRVNIRYNAFGMVNRIGNMFLHYNHYDQFTHTSGFINSRNTRYVYRPWHDYYVRPHNYVVVHNQPYRIYYTPNRMKFNHYRRYYNDHYSSGSFQQYYYRPGDRVTTYHRGRRDESPREVDRASIPSRNTVTTSQERRIYRQPDTPASSSPQGVQRSNSTSARERSSVRPEQTPPVRSSRVENVPQSRPAEVPAAAATRRTAPVSTARPEREAQVQSPRTETPSEVNSATPVRSPDPVSSRGTRSSRGGQ</sequence>
<protein>
    <recommendedName>
        <fullName evidence="5">WG containing repeat-containing protein</fullName>
    </recommendedName>
</protein>
<feature type="compositionally biased region" description="Low complexity" evidence="1">
    <location>
        <begin position="297"/>
        <end position="317"/>
    </location>
</feature>
<proteinExistence type="predicted"/>
<feature type="compositionally biased region" description="Polar residues" evidence="1">
    <location>
        <begin position="324"/>
        <end position="341"/>
    </location>
</feature>
<feature type="region of interest" description="Disordered" evidence="1">
    <location>
        <begin position="217"/>
        <end position="360"/>
    </location>
</feature>
<feature type="chain" id="PRO_5046443018" description="WG containing repeat-containing protein" evidence="2">
    <location>
        <begin position="20"/>
        <end position="360"/>
    </location>
</feature>
<gene>
    <name evidence="3" type="ORF">HC175_14550</name>
</gene>
<feature type="compositionally biased region" description="Low complexity" evidence="1">
    <location>
        <begin position="349"/>
        <end position="360"/>
    </location>
</feature>
<comment type="caution">
    <text evidence="3">The sequence shown here is derived from an EMBL/GenBank/DDBJ whole genome shotgun (WGS) entry which is preliminary data.</text>
</comment>
<evidence type="ECO:0000313" key="4">
    <source>
        <dbReference type="Proteomes" id="UP000703674"/>
    </source>
</evidence>
<reference evidence="3 4" key="1">
    <citation type="submission" date="2020-03" db="EMBL/GenBank/DDBJ databases">
        <title>Salinimicrobium sp. nov, isolated from SCS.</title>
        <authorList>
            <person name="Cao W.R."/>
        </authorList>
    </citation>
    <scope>NUCLEOTIDE SEQUENCE [LARGE SCALE GENOMIC DNA]</scope>
    <source>
        <strain evidence="4">J15B91</strain>
    </source>
</reference>
<name>A0ABX1D473_9FLAO</name>
<dbReference type="Proteomes" id="UP000703674">
    <property type="component" value="Unassembled WGS sequence"/>
</dbReference>
<evidence type="ECO:0000256" key="2">
    <source>
        <dbReference type="SAM" id="SignalP"/>
    </source>
</evidence>
<evidence type="ECO:0008006" key="5">
    <source>
        <dbReference type="Google" id="ProtNLM"/>
    </source>
</evidence>
<organism evidence="3 4">
    <name type="scientific">Salinimicrobium oceani</name>
    <dbReference type="NCBI Taxonomy" id="2722702"/>
    <lineage>
        <taxon>Bacteria</taxon>
        <taxon>Pseudomonadati</taxon>
        <taxon>Bacteroidota</taxon>
        <taxon>Flavobacteriia</taxon>
        <taxon>Flavobacteriales</taxon>
        <taxon>Flavobacteriaceae</taxon>
        <taxon>Salinimicrobium</taxon>
    </lineage>
</organism>
<dbReference type="RefSeq" id="WP_168139226.1">
    <property type="nucleotide sequence ID" value="NZ_JAAVJR010000012.1"/>
</dbReference>
<keyword evidence="4" id="KW-1185">Reference proteome</keyword>
<keyword evidence="2" id="KW-0732">Signal</keyword>
<feature type="signal peptide" evidence="2">
    <location>
        <begin position="1"/>
        <end position="19"/>
    </location>
</feature>
<feature type="compositionally biased region" description="Polar residues" evidence="1">
    <location>
        <begin position="255"/>
        <end position="271"/>
    </location>
</feature>
<feature type="compositionally biased region" description="Basic and acidic residues" evidence="1">
    <location>
        <begin position="222"/>
        <end position="232"/>
    </location>
</feature>